<dbReference type="Proteomes" id="UP000885779">
    <property type="component" value="Unassembled WGS sequence"/>
</dbReference>
<dbReference type="InterPro" id="IPR019734">
    <property type="entry name" value="TPR_rpt"/>
</dbReference>
<evidence type="ECO:0000256" key="1">
    <source>
        <dbReference type="ARBA" id="ARBA00022737"/>
    </source>
</evidence>
<dbReference type="PROSITE" id="PS50005">
    <property type="entry name" value="TPR"/>
    <property type="match status" value="2"/>
</dbReference>
<dbReference type="PANTHER" id="PTHR44943">
    <property type="entry name" value="CELLULOSE SYNTHASE OPERON PROTEIN C"/>
    <property type="match status" value="1"/>
</dbReference>
<dbReference type="InterPro" id="IPR011990">
    <property type="entry name" value="TPR-like_helical_dom_sf"/>
</dbReference>
<feature type="repeat" description="TPR" evidence="3">
    <location>
        <begin position="31"/>
        <end position="64"/>
    </location>
</feature>
<proteinExistence type="predicted"/>
<evidence type="ECO:0000313" key="4">
    <source>
        <dbReference type="EMBL" id="HGY56467.1"/>
    </source>
</evidence>
<evidence type="ECO:0000256" key="3">
    <source>
        <dbReference type="PROSITE-ProRule" id="PRU00339"/>
    </source>
</evidence>
<gene>
    <name evidence="4" type="ORF">ENK44_12225</name>
</gene>
<dbReference type="Gene3D" id="1.25.40.10">
    <property type="entry name" value="Tetratricopeptide repeat domain"/>
    <property type="match status" value="2"/>
</dbReference>
<dbReference type="SMART" id="SM00028">
    <property type="entry name" value="TPR"/>
    <property type="match status" value="4"/>
</dbReference>
<dbReference type="InterPro" id="IPR051685">
    <property type="entry name" value="Ycf3/AcsC/BcsC/TPR_MFPF"/>
</dbReference>
<dbReference type="Pfam" id="PF13414">
    <property type="entry name" value="TPR_11"/>
    <property type="match status" value="1"/>
</dbReference>
<organism evidence="4">
    <name type="scientific">Caldithrix abyssi</name>
    <dbReference type="NCBI Taxonomy" id="187145"/>
    <lineage>
        <taxon>Bacteria</taxon>
        <taxon>Pseudomonadati</taxon>
        <taxon>Calditrichota</taxon>
        <taxon>Calditrichia</taxon>
        <taxon>Calditrichales</taxon>
        <taxon>Calditrichaceae</taxon>
        <taxon>Caldithrix</taxon>
    </lineage>
</organism>
<dbReference type="EMBL" id="DRQG01000114">
    <property type="protein sequence ID" value="HGY56467.1"/>
    <property type="molecule type" value="Genomic_DNA"/>
</dbReference>
<dbReference type="SUPFAM" id="SSF48452">
    <property type="entry name" value="TPR-like"/>
    <property type="match status" value="1"/>
</dbReference>
<keyword evidence="2 3" id="KW-0802">TPR repeat</keyword>
<feature type="repeat" description="TPR" evidence="3">
    <location>
        <begin position="65"/>
        <end position="98"/>
    </location>
</feature>
<reference evidence="4" key="1">
    <citation type="journal article" date="2020" name="mSystems">
        <title>Genome- and Community-Level Interaction Insights into Carbon Utilization and Element Cycling Functions of Hydrothermarchaeota in Hydrothermal Sediment.</title>
        <authorList>
            <person name="Zhou Z."/>
            <person name="Liu Y."/>
            <person name="Xu W."/>
            <person name="Pan J."/>
            <person name="Luo Z.H."/>
            <person name="Li M."/>
        </authorList>
    </citation>
    <scope>NUCLEOTIDE SEQUENCE [LARGE SCALE GENOMIC DNA]</scope>
    <source>
        <strain evidence="4">HyVt-577</strain>
    </source>
</reference>
<comment type="caution">
    <text evidence="4">The sequence shown here is derived from an EMBL/GenBank/DDBJ whole genome shotgun (WGS) entry which is preliminary data.</text>
</comment>
<dbReference type="PANTHER" id="PTHR44943:SF8">
    <property type="entry name" value="TPR REPEAT-CONTAINING PROTEIN MJ0263"/>
    <property type="match status" value="1"/>
</dbReference>
<keyword evidence="1" id="KW-0677">Repeat</keyword>
<accession>A0A7V4UEN2</accession>
<sequence>MYFKVRQSVERSIFILLLMGMVFPLAGQDTYGQLLQQGQIFFRQKQYEKAAEMYKKAVELDKDRADAHLWLGYLNYYLKKYDDAQQCFADVLEKQPNNLEAHYYAGICDRERARFMDPVRRTFTWNDAEEHFQKIIEIDSTYMEVFNEFAKLELYRENYKKAIELGLRQIHIKPNAINPSLDIFRYYDFYLAYGEKGVFKSFDDTDGVQLEWLRKRHSVYDRFFLGEKYRRLGEFAEADSILSELLQEDLPISKVPVYLSRVRLYYETGRDEEAEKDYWDALKSVRSYHELRFIYDDLKYLMTDADLKTSFPNLNKIQEFYERFWTKRNPFPGAKVNMRLAEHYRRLIKAERDYRWDGVRLLVTDPDISGVLKFPAVYYQNDRLNDKGFIYVRYGPPDQVATFLGDRTASNESWLYYETFMNPRLIFHFEIHEYGEPNAWRLVPAPSNPQMVETRLGWDPQLDAYYMAQTELDRQSALSEVRIESRQMVHEALNKERALSIKNMRTINYTMNIVNFLDDLNENYYEIFIGVPKDNLFGGRNTNDTLQIETGYAVQDTSLHLIQKEYHTKKLLNSDSTYFYNNQLLDVYRTYNDLNTFYVSTHVLDEDTLALGGYRVKIKSNPFSQSDLSVSDLLLAYDIAPTDKVDAFTRNGLRVMPNPSRRFNRDQLVYVYYEIYHLDNQDGLAEYTIDQKVEPQEESKGIFGTIAGLFSASNKKTISISKNYQSSEPRAFEYTAFDFKDWEAGRLRITITVTDKNTGKSAQSSTIFNLQ</sequence>
<dbReference type="AlphaFoldDB" id="A0A7V4UEN2"/>
<evidence type="ECO:0000256" key="2">
    <source>
        <dbReference type="ARBA" id="ARBA00022803"/>
    </source>
</evidence>
<name>A0A7V4UEN2_CALAY</name>
<protein>
    <submittedName>
        <fullName evidence="4">Tetratricopeptide repeat protein</fullName>
    </submittedName>
</protein>